<dbReference type="InterPro" id="IPR036396">
    <property type="entry name" value="Cyt_P450_sf"/>
</dbReference>
<dbReference type="PRINTS" id="PR00359">
    <property type="entry name" value="BP450"/>
</dbReference>
<protein>
    <submittedName>
        <fullName evidence="2">Cytochrome P450</fullName>
    </submittedName>
</protein>
<dbReference type="PANTHER" id="PTHR46696">
    <property type="entry name" value="P450, PUTATIVE (EUROFUNG)-RELATED"/>
    <property type="match status" value="1"/>
</dbReference>
<evidence type="ECO:0000313" key="2">
    <source>
        <dbReference type="EMBL" id="RUO40456.1"/>
    </source>
</evidence>
<dbReference type="Gene3D" id="1.10.630.10">
    <property type="entry name" value="Cytochrome P450"/>
    <property type="match status" value="1"/>
</dbReference>
<dbReference type="PANTHER" id="PTHR46696:SF6">
    <property type="entry name" value="P450, PUTATIVE (EUROFUNG)-RELATED"/>
    <property type="match status" value="1"/>
</dbReference>
<dbReference type="Pfam" id="PF00067">
    <property type="entry name" value="p450"/>
    <property type="match status" value="1"/>
</dbReference>
<evidence type="ECO:0000256" key="1">
    <source>
        <dbReference type="ARBA" id="ARBA00010617"/>
    </source>
</evidence>
<dbReference type="GO" id="GO:0005506">
    <property type="term" value="F:iron ion binding"/>
    <property type="evidence" value="ECO:0007669"/>
    <property type="project" value="InterPro"/>
</dbReference>
<accession>A0A432X1L0</accession>
<reference evidence="2 3" key="1">
    <citation type="journal article" date="2011" name="Front. Microbiol.">
        <title>Genomic signatures of strain selection and enhancement in Bacillus atrophaeus var. globigii, a historical biowarfare simulant.</title>
        <authorList>
            <person name="Gibbons H.S."/>
            <person name="Broomall S.M."/>
            <person name="McNew L.A."/>
            <person name="Daligault H."/>
            <person name="Chapman C."/>
            <person name="Bruce D."/>
            <person name="Karavis M."/>
            <person name="Krepps M."/>
            <person name="McGregor P.A."/>
            <person name="Hong C."/>
            <person name="Park K.H."/>
            <person name="Akmal A."/>
            <person name="Feldman A."/>
            <person name="Lin J.S."/>
            <person name="Chang W.E."/>
            <person name="Higgs B.W."/>
            <person name="Demirev P."/>
            <person name="Lindquist J."/>
            <person name="Liem A."/>
            <person name="Fochler E."/>
            <person name="Read T.D."/>
            <person name="Tapia R."/>
            <person name="Johnson S."/>
            <person name="Bishop-Lilly K.A."/>
            <person name="Detter C."/>
            <person name="Han C."/>
            <person name="Sozhamannan S."/>
            <person name="Rosenzweig C.N."/>
            <person name="Skowronski E.W."/>
        </authorList>
    </citation>
    <scope>NUCLEOTIDE SEQUENCE [LARGE SCALE GENOMIC DNA]</scope>
    <source>
        <strain evidence="2 3">AIT1</strain>
    </source>
</reference>
<dbReference type="GO" id="GO:0020037">
    <property type="term" value="F:heme binding"/>
    <property type="evidence" value="ECO:0007669"/>
    <property type="project" value="InterPro"/>
</dbReference>
<name>A0A432X1L0_9GAMM</name>
<dbReference type="EMBL" id="PIPQ01000003">
    <property type="protein sequence ID" value="RUO40456.1"/>
    <property type="molecule type" value="Genomic_DNA"/>
</dbReference>
<dbReference type="InterPro" id="IPR002397">
    <property type="entry name" value="Cyt_P450_B"/>
</dbReference>
<comment type="caution">
    <text evidence="2">The sequence shown here is derived from an EMBL/GenBank/DDBJ whole genome shotgun (WGS) entry which is preliminary data.</text>
</comment>
<sequence>MPDHMPEDLSAVGRDLRAFTDELRSQHAVVKNNLGEWVLLRHKDVVAAAKDDSRFSSAVSRFLQIPNGLDGEEHSRYRALIDTFLTPAALQPFVPVFEEIAAELVQELMQQKGPIDAVNDLGAVFAVRAQCAWLGWPSHLEQPLLQWMKNNHAATRSGSDDEKAKVAQDFDNMIKAALEHTAQKQEALSVTQKLQQACLDGRLLTEAEVVSILRNWTGGDLGSMALCIGVLVAYLVQAKETNPHLFSEIAEFSLQQQEQFINEVLRIDCPFVSNRRVTRSPVHVAGVHIPAGARVKLNWTSANRDESVFAKNEFDPKGHAANNLVYGVGKHVCPGQVLATWQLRIVLMQLIRQTPQLRADDSLQCIREVAPLGGYERVPVHFI</sequence>
<dbReference type="OrthoDB" id="4258484at2"/>
<dbReference type="RefSeq" id="WP_126757332.1">
    <property type="nucleotide sequence ID" value="NZ_PIPQ01000003.1"/>
</dbReference>
<comment type="similarity">
    <text evidence="1">Belongs to the cytochrome P450 family.</text>
</comment>
<evidence type="ECO:0000313" key="3">
    <source>
        <dbReference type="Proteomes" id="UP000286976"/>
    </source>
</evidence>
<dbReference type="InterPro" id="IPR001128">
    <property type="entry name" value="Cyt_P450"/>
</dbReference>
<proteinExistence type="inferred from homology"/>
<organism evidence="2 3">
    <name type="scientific">Aliidiomarina taiwanensis</name>
    <dbReference type="NCBI Taxonomy" id="946228"/>
    <lineage>
        <taxon>Bacteria</taxon>
        <taxon>Pseudomonadati</taxon>
        <taxon>Pseudomonadota</taxon>
        <taxon>Gammaproteobacteria</taxon>
        <taxon>Alteromonadales</taxon>
        <taxon>Idiomarinaceae</taxon>
        <taxon>Aliidiomarina</taxon>
    </lineage>
</organism>
<keyword evidence="3" id="KW-1185">Reference proteome</keyword>
<dbReference type="AlphaFoldDB" id="A0A432X1L0"/>
<gene>
    <name evidence="2" type="ORF">CWE15_06775</name>
</gene>
<dbReference type="GO" id="GO:0004497">
    <property type="term" value="F:monooxygenase activity"/>
    <property type="evidence" value="ECO:0007669"/>
    <property type="project" value="InterPro"/>
</dbReference>
<dbReference type="Proteomes" id="UP000286976">
    <property type="component" value="Unassembled WGS sequence"/>
</dbReference>
<dbReference type="GO" id="GO:0016705">
    <property type="term" value="F:oxidoreductase activity, acting on paired donors, with incorporation or reduction of molecular oxygen"/>
    <property type="evidence" value="ECO:0007669"/>
    <property type="project" value="InterPro"/>
</dbReference>
<dbReference type="SUPFAM" id="SSF48264">
    <property type="entry name" value="Cytochrome P450"/>
    <property type="match status" value="1"/>
</dbReference>